<evidence type="ECO:0000256" key="1">
    <source>
        <dbReference type="SAM" id="SignalP"/>
    </source>
</evidence>
<dbReference type="KEGG" id="xbc:ELE36_14205"/>
<dbReference type="EMBL" id="CP035704">
    <property type="protein sequence ID" value="QBB71414.1"/>
    <property type="molecule type" value="Genomic_DNA"/>
</dbReference>
<dbReference type="Proteomes" id="UP000291562">
    <property type="component" value="Chromosome"/>
</dbReference>
<proteinExistence type="predicted"/>
<keyword evidence="3" id="KW-1185">Reference proteome</keyword>
<sequence>MNRITRSLIPFALILALGACQKEAPPPAAQPAAVKPVAPTPPPTVTPAAAPMVAADAPIPVVQNIGVPECDDYLRKYETCISSKVPDAARAAFNQGLEQTRNAWRAAAASPSGKSALVTACMQAQAATKTAMTQYGCTDL</sequence>
<evidence type="ECO:0008006" key="4">
    <source>
        <dbReference type="Google" id="ProtNLM"/>
    </source>
</evidence>
<dbReference type="RefSeq" id="WP_129834391.1">
    <property type="nucleotide sequence ID" value="NZ_CP035704.1"/>
</dbReference>
<dbReference type="AlphaFoldDB" id="A0A411HLX9"/>
<evidence type="ECO:0000313" key="3">
    <source>
        <dbReference type="Proteomes" id="UP000291562"/>
    </source>
</evidence>
<evidence type="ECO:0000313" key="2">
    <source>
        <dbReference type="EMBL" id="QBB71414.1"/>
    </source>
</evidence>
<accession>A0A411HLX9</accession>
<feature type="chain" id="PRO_5019190808" description="Glutaconyl-CoA decarboxylase subunit gamma" evidence="1">
    <location>
        <begin position="23"/>
        <end position="140"/>
    </location>
</feature>
<reference evidence="2 3" key="1">
    <citation type="submission" date="2019-01" db="EMBL/GenBank/DDBJ databases">
        <title>Pseudolysobacter antarctica gen. nov., sp. nov., isolated from Fildes Peninsula, Antarctica.</title>
        <authorList>
            <person name="Wei Z."/>
            <person name="Peng F."/>
        </authorList>
    </citation>
    <scope>NUCLEOTIDE SEQUENCE [LARGE SCALE GENOMIC DNA]</scope>
    <source>
        <strain evidence="2 3">AQ6-296</strain>
    </source>
</reference>
<dbReference type="OrthoDB" id="6028226at2"/>
<organism evidence="2 3">
    <name type="scientific">Pseudolysobacter antarcticus</name>
    <dbReference type="NCBI Taxonomy" id="2511995"/>
    <lineage>
        <taxon>Bacteria</taxon>
        <taxon>Pseudomonadati</taxon>
        <taxon>Pseudomonadota</taxon>
        <taxon>Gammaproteobacteria</taxon>
        <taxon>Lysobacterales</taxon>
        <taxon>Rhodanobacteraceae</taxon>
        <taxon>Pseudolysobacter</taxon>
    </lineage>
</organism>
<feature type="signal peptide" evidence="1">
    <location>
        <begin position="1"/>
        <end position="22"/>
    </location>
</feature>
<keyword evidence="1" id="KW-0732">Signal</keyword>
<protein>
    <recommendedName>
        <fullName evidence="4">Glutaconyl-CoA decarboxylase subunit gamma</fullName>
    </recommendedName>
</protein>
<gene>
    <name evidence="2" type="ORF">ELE36_14205</name>
</gene>
<dbReference type="PROSITE" id="PS51257">
    <property type="entry name" value="PROKAR_LIPOPROTEIN"/>
    <property type="match status" value="1"/>
</dbReference>
<name>A0A411HLX9_9GAMM</name>